<sequence length="113" mass="13512">MNNKEPLMLTRDHFTEHSSFTEVDLREMASLALKLNEHLSVLLHHELQCGNKIVQVAIDWPNPGSVFVLLDRRFAERYRHDTFEYLEVNDPHYWFAEYSCKHEPLHSVCCRWE</sequence>
<proteinExistence type="predicted"/>
<gene>
    <name evidence="1" type="ORF">CLV60_10439</name>
</gene>
<reference evidence="1 2" key="1">
    <citation type="submission" date="2018-03" db="EMBL/GenBank/DDBJ databases">
        <title>Genomic Encyclopedia of Archaeal and Bacterial Type Strains, Phase II (KMG-II): from individual species to whole genera.</title>
        <authorList>
            <person name="Goeker M."/>
        </authorList>
    </citation>
    <scope>NUCLEOTIDE SEQUENCE [LARGE SCALE GENOMIC DNA]</scope>
    <source>
        <strain evidence="1 2">DSM 29057</strain>
    </source>
</reference>
<accession>A0A2P8G804</accession>
<dbReference type="EMBL" id="PYAS01000004">
    <property type="protein sequence ID" value="PSL30097.1"/>
    <property type="molecule type" value="Genomic_DNA"/>
</dbReference>
<evidence type="ECO:0000313" key="1">
    <source>
        <dbReference type="EMBL" id="PSL30097.1"/>
    </source>
</evidence>
<protein>
    <submittedName>
        <fullName evidence="1">Uncharacterized protein</fullName>
    </submittedName>
</protein>
<dbReference type="AlphaFoldDB" id="A0A2P8G804"/>
<dbReference type="Proteomes" id="UP000241964">
    <property type="component" value="Unassembled WGS sequence"/>
</dbReference>
<keyword evidence="2" id="KW-1185">Reference proteome</keyword>
<name>A0A2P8G804_9BACT</name>
<organism evidence="1 2">
    <name type="scientific">Dyadobacter jiangsuensis</name>
    <dbReference type="NCBI Taxonomy" id="1591085"/>
    <lineage>
        <taxon>Bacteria</taxon>
        <taxon>Pseudomonadati</taxon>
        <taxon>Bacteroidota</taxon>
        <taxon>Cytophagia</taxon>
        <taxon>Cytophagales</taxon>
        <taxon>Spirosomataceae</taxon>
        <taxon>Dyadobacter</taxon>
    </lineage>
</organism>
<evidence type="ECO:0000313" key="2">
    <source>
        <dbReference type="Proteomes" id="UP000241964"/>
    </source>
</evidence>
<comment type="caution">
    <text evidence="1">The sequence shown here is derived from an EMBL/GenBank/DDBJ whole genome shotgun (WGS) entry which is preliminary data.</text>
</comment>